<dbReference type="Gene3D" id="1.20.120.1750">
    <property type="match status" value="2"/>
</dbReference>
<keyword evidence="8" id="KW-0862">Zinc</keyword>
<evidence type="ECO:0000256" key="2">
    <source>
        <dbReference type="ARBA" id="ARBA00012251"/>
    </source>
</evidence>
<dbReference type="GO" id="GO:0008270">
    <property type="term" value="F:zinc ion binding"/>
    <property type="evidence" value="ECO:0007669"/>
    <property type="project" value="UniProtKB-KW"/>
</dbReference>
<feature type="non-terminal residue" evidence="10">
    <location>
        <position position="259"/>
    </location>
</feature>
<proteinExistence type="predicted"/>
<evidence type="ECO:0000313" key="11">
    <source>
        <dbReference type="Proteomes" id="UP000789396"/>
    </source>
</evidence>
<dbReference type="GO" id="GO:0061630">
    <property type="term" value="F:ubiquitin protein ligase activity"/>
    <property type="evidence" value="ECO:0007669"/>
    <property type="project" value="UniProtKB-EC"/>
</dbReference>
<keyword evidence="7" id="KW-0833">Ubl conjugation pathway</keyword>
<keyword evidence="11" id="KW-1185">Reference proteome</keyword>
<protein>
    <recommendedName>
        <fullName evidence="2">RBR-type E3 ubiquitin transferase</fullName>
        <ecNumber evidence="2">2.3.2.31</ecNumber>
    </recommendedName>
</protein>
<gene>
    <name evidence="10" type="ORF">RFULGI_LOCUS11574</name>
</gene>
<comment type="catalytic activity">
    <reaction evidence="1">
        <text>[E2 ubiquitin-conjugating enzyme]-S-ubiquitinyl-L-cysteine + [acceptor protein]-L-lysine = [E2 ubiquitin-conjugating enzyme]-L-cysteine + [acceptor protein]-N(6)-ubiquitinyl-L-lysine.</text>
        <dbReference type="EC" id="2.3.2.31"/>
    </reaction>
</comment>
<feature type="non-terminal residue" evidence="10">
    <location>
        <position position="1"/>
    </location>
</feature>
<dbReference type="GO" id="GO:0016567">
    <property type="term" value="P:protein ubiquitination"/>
    <property type="evidence" value="ECO:0007669"/>
    <property type="project" value="InterPro"/>
</dbReference>
<organism evidence="10 11">
    <name type="scientific">Racocetra fulgida</name>
    <dbReference type="NCBI Taxonomy" id="60492"/>
    <lineage>
        <taxon>Eukaryota</taxon>
        <taxon>Fungi</taxon>
        <taxon>Fungi incertae sedis</taxon>
        <taxon>Mucoromycota</taxon>
        <taxon>Glomeromycotina</taxon>
        <taxon>Glomeromycetes</taxon>
        <taxon>Diversisporales</taxon>
        <taxon>Gigasporaceae</taxon>
        <taxon>Racocetra</taxon>
    </lineage>
</organism>
<evidence type="ECO:0000256" key="4">
    <source>
        <dbReference type="ARBA" id="ARBA00022723"/>
    </source>
</evidence>
<comment type="caution">
    <text evidence="10">The sequence shown here is derived from an EMBL/GenBank/DDBJ whole genome shotgun (WGS) entry which is preliminary data.</text>
</comment>
<reference evidence="10" key="1">
    <citation type="submission" date="2021-06" db="EMBL/GenBank/DDBJ databases">
        <authorList>
            <person name="Kallberg Y."/>
            <person name="Tangrot J."/>
            <person name="Rosling A."/>
        </authorList>
    </citation>
    <scope>NUCLEOTIDE SEQUENCE</scope>
    <source>
        <strain evidence="10">IN212</strain>
    </source>
</reference>
<dbReference type="InterPro" id="IPR044066">
    <property type="entry name" value="TRIAD_supradom"/>
</dbReference>
<keyword evidence="4" id="KW-0479">Metal-binding</keyword>
<dbReference type="SMART" id="SM00647">
    <property type="entry name" value="IBR"/>
    <property type="match status" value="1"/>
</dbReference>
<dbReference type="AlphaFoldDB" id="A0A9N9I7H2"/>
<evidence type="ECO:0000256" key="3">
    <source>
        <dbReference type="ARBA" id="ARBA00022679"/>
    </source>
</evidence>
<accession>A0A9N9I7H2</accession>
<evidence type="ECO:0000256" key="8">
    <source>
        <dbReference type="ARBA" id="ARBA00022833"/>
    </source>
</evidence>
<keyword evidence="3" id="KW-0808">Transferase</keyword>
<evidence type="ECO:0000256" key="6">
    <source>
        <dbReference type="ARBA" id="ARBA00022771"/>
    </source>
</evidence>
<dbReference type="EC" id="2.3.2.31" evidence="2"/>
<dbReference type="EMBL" id="CAJVPZ010025545">
    <property type="protein sequence ID" value="CAG8722745.1"/>
    <property type="molecule type" value="Genomic_DNA"/>
</dbReference>
<dbReference type="InterPro" id="IPR002867">
    <property type="entry name" value="IBR_dom"/>
</dbReference>
<evidence type="ECO:0000256" key="1">
    <source>
        <dbReference type="ARBA" id="ARBA00001798"/>
    </source>
</evidence>
<evidence type="ECO:0000313" key="10">
    <source>
        <dbReference type="EMBL" id="CAG8722745.1"/>
    </source>
</evidence>
<evidence type="ECO:0000256" key="7">
    <source>
        <dbReference type="ARBA" id="ARBA00022786"/>
    </source>
</evidence>
<dbReference type="InterPro" id="IPR031127">
    <property type="entry name" value="E3_UB_ligase_RBR"/>
</dbReference>
<sequence>DESSYDDSDDAYYDDLVGENLDSFNTLSLRSRIYEVEFTVHSPQDIIKKQECPAPDCEYMIECHVPETSLTTIVPTVECKCSNRFCFGCTLPDHQPTTCMLVQKWAEKCENDSETINWISAFTKKCGRCNSNIEKKWWWQPNNIKDAENQQAKSRASLEKYLQDQFLINAVNALVKCHMTLKWTYIFAFYLTRNNQTEIFELNQSDIENAVEKLSELLENSIRTGKLNELKEQIIGKTTYVEHRREILLKDTAKGLLEN</sequence>
<feature type="domain" description="RING-type" evidence="9">
    <location>
        <begin position="1"/>
        <end position="181"/>
    </location>
</feature>
<dbReference type="PANTHER" id="PTHR11685">
    <property type="entry name" value="RBR FAMILY RING FINGER AND IBR DOMAIN-CONTAINING"/>
    <property type="match status" value="1"/>
</dbReference>
<dbReference type="Pfam" id="PF01485">
    <property type="entry name" value="IBR"/>
    <property type="match status" value="1"/>
</dbReference>
<dbReference type="PROSITE" id="PS51873">
    <property type="entry name" value="TRIAD"/>
    <property type="match status" value="1"/>
</dbReference>
<evidence type="ECO:0000259" key="9">
    <source>
        <dbReference type="PROSITE" id="PS51873"/>
    </source>
</evidence>
<dbReference type="OrthoDB" id="10009520at2759"/>
<evidence type="ECO:0000256" key="5">
    <source>
        <dbReference type="ARBA" id="ARBA00022737"/>
    </source>
</evidence>
<name>A0A9N9I7H2_9GLOM</name>
<dbReference type="Proteomes" id="UP000789396">
    <property type="component" value="Unassembled WGS sequence"/>
</dbReference>
<keyword evidence="5" id="KW-0677">Repeat</keyword>
<keyword evidence="6" id="KW-0863">Zinc-finger</keyword>